<evidence type="ECO:0000313" key="1">
    <source>
        <dbReference type="EMBL" id="PVG82136.1"/>
    </source>
</evidence>
<gene>
    <name evidence="1" type="ORF">DDE18_15790</name>
</gene>
<organism evidence="1 2">
    <name type="scientific">Nocardioides gansuensis</name>
    <dbReference type="NCBI Taxonomy" id="2138300"/>
    <lineage>
        <taxon>Bacteria</taxon>
        <taxon>Bacillati</taxon>
        <taxon>Actinomycetota</taxon>
        <taxon>Actinomycetes</taxon>
        <taxon>Propionibacteriales</taxon>
        <taxon>Nocardioidaceae</taxon>
        <taxon>Nocardioides</taxon>
    </lineage>
</organism>
<dbReference type="EMBL" id="QDGZ01000006">
    <property type="protein sequence ID" value="PVG82136.1"/>
    <property type="molecule type" value="Genomic_DNA"/>
</dbReference>
<keyword evidence="2" id="KW-1185">Reference proteome</keyword>
<protein>
    <submittedName>
        <fullName evidence="1">Uncharacterized protein</fullName>
    </submittedName>
</protein>
<dbReference type="Proteomes" id="UP000246018">
    <property type="component" value="Unassembled WGS sequence"/>
</dbReference>
<evidence type="ECO:0000313" key="2">
    <source>
        <dbReference type="Proteomes" id="UP000246018"/>
    </source>
</evidence>
<comment type="caution">
    <text evidence="1">The sequence shown here is derived from an EMBL/GenBank/DDBJ whole genome shotgun (WGS) entry which is preliminary data.</text>
</comment>
<accession>A0A2T8F8T4</accession>
<sequence>MRPTRTACSMVGTGIPVSWDAASQEIQTGALLPSLAFPATDMGQSCTDSPGSRLLSTGRGLMSATSLC</sequence>
<name>A0A2T8F8T4_9ACTN</name>
<proteinExistence type="predicted"/>
<dbReference type="AlphaFoldDB" id="A0A2T8F8T4"/>
<reference evidence="1 2" key="1">
    <citation type="submission" date="2018-04" db="EMBL/GenBank/DDBJ databases">
        <title>Genome of Nocardioides gansuensis WSJ-1.</title>
        <authorList>
            <person name="Wu S."/>
            <person name="Wang G."/>
        </authorList>
    </citation>
    <scope>NUCLEOTIDE SEQUENCE [LARGE SCALE GENOMIC DNA]</scope>
    <source>
        <strain evidence="1 2">WSJ-1</strain>
    </source>
</reference>